<dbReference type="EMBL" id="AXCM01000025">
    <property type="status" value="NOT_ANNOTATED_CDS"/>
    <property type="molecule type" value="Genomic_DNA"/>
</dbReference>
<dbReference type="VEuPathDB" id="VectorBase:ACUA009463"/>
<evidence type="ECO:0000256" key="1">
    <source>
        <dbReference type="SAM" id="MobiDB-lite"/>
    </source>
</evidence>
<reference evidence="3" key="1">
    <citation type="submission" date="2013-09" db="EMBL/GenBank/DDBJ databases">
        <title>The Genome Sequence of Anopheles culicifacies species A.</title>
        <authorList>
            <consortium name="The Broad Institute Genomics Platform"/>
            <person name="Neafsey D.E."/>
            <person name="Besansky N."/>
            <person name="Howell P."/>
            <person name="Walton C."/>
            <person name="Young S.K."/>
            <person name="Zeng Q."/>
            <person name="Gargeya S."/>
            <person name="Fitzgerald M."/>
            <person name="Haas B."/>
            <person name="Abouelleil A."/>
            <person name="Allen A.W."/>
            <person name="Alvarado L."/>
            <person name="Arachchi H.M."/>
            <person name="Berlin A.M."/>
            <person name="Chapman S.B."/>
            <person name="Gainer-Dewar J."/>
            <person name="Goldberg J."/>
            <person name="Griggs A."/>
            <person name="Gujja S."/>
            <person name="Hansen M."/>
            <person name="Howarth C."/>
            <person name="Imamovic A."/>
            <person name="Ireland A."/>
            <person name="Larimer J."/>
            <person name="McCowan C."/>
            <person name="Murphy C."/>
            <person name="Pearson M."/>
            <person name="Poon T.W."/>
            <person name="Priest M."/>
            <person name="Roberts A."/>
            <person name="Saif S."/>
            <person name="Shea T."/>
            <person name="Sisk P."/>
            <person name="Sykes S."/>
            <person name="Wortman J."/>
            <person name="Nusbaum C."/>
            <person name="Birren B."/>
        </authorList>
    </citation>
    <scope>NUCLEOTIDE SEQUENCE [LARGE SCALE GENOMIC DNA]</scope>
    <source>
        <strain evidence="3">A-37</strain>
    </source>
</reference>
<evidence type="ECO:0000313" key="2">
    <source>
        <dbReference type="EnsemblMetazoa" id="ACUA009463-PA"/>
    </source>
</evidence>
<feature type="compositionally biased region" description="Low complexity" evidence="1">
    <location>
        <begin position="158"/>
        <end position="179"/>
    </location>
</feature>
<reference evidence="2" key="2">
    <citation type="submission" date="2020-05" db="UniProtKB">
        <authorList>
            <consortium name="EnsemblMetazoa"/>
        </authorList>
    </citation>
    <scope>IDENTIFICATION</scope>
    <source>
        <strain evidence="2">A-37</strain>
    </source>
</reference>
<organism evidence="2 3">
    <name type="scientific">Anopheles culicifacies</name>
    <dbReference type="NCBI Taxonomy" id="139723"/>
    <lineage>
        <taxon>Eukaryota</taxon>
        <taxon>Metazoa</taxon>
        <taxon>Ecdysozoa</taxon>
        <taxon>Arthropoda</taxon>
        <taxon>Hexapoda</taxon>
        <taxon>Insecta</taxon>
        <taxon>Pterygota</taxon>
        <taxon>Neoptera</taxon>
        <taxon>Endopterygota</taxon>
        <taxon>Diptera</taxon>
        <taxon>Nematocera</taxon>
        <taxon>Culicoidea</taxon>
        <taxon>Culicidae</taxon>
        <taxon>Anophelinae</taxon>
        <taxon>Anopheles</taxon>
        <taxon>culicifacies species complex</taxon>
    </lineage>
</organism>
<feature type="region of interest" description="Disordered" evidence="1">
    <location>
        <begin position="158"/>
        <end position="185"/>
    </location>
</feature>
<dbReference type="AlphaFoldDB" id="A0A182M4S7"/>
<dbReference type="Proteomes" id="UP000075883">
    <property type="component" value="Unassembled WGS sequence"/>
</dbReference>
<protein>
    <submittedName>
        <fullName evidence="2">Uncharacterized protein</fullName>
    </submittedName>
</protein>
<accession>A0A182M4S7</accession>
<sequence>MENLRVCPNSETSIRHVSDGEGFDSSESKSASFYQHTSARTGLTADACYFNAVFNDSSETYVDEPDTTGSDSVAVNNPSPAVQLTVPSSPTISTDGSQPFRRSHMMRSSFNSLRSLRTKLKHNTNVSSGSGTMGGNGARMAYCHLPTVGDLARSPSASIIKRSSSRNSSSSSSLHFTRSTSDDMRRSLRHKLHKLKITYNELRRLQTKVLQDKGTLDERCEGTESATLPENIPPKAAALLMEGFSRTNSVQSSLKVHRRPPPEANTFASSLVRVKETHAVSIPLPNADRMRGETSTPTEQCSNLKVCLGLM</sequence>
<evidence type="ECO:0000313" key="3">
    <source>
        <dbReference type="Proteomes" id="UP000075883"/>
    </source>
</evidence>
<dbReference type="EnsemblMetazoa" id="ACUA009463-RA">
    <property type="protein sequence ID" value="ACUA009463-PA"/>
    <property type="gene ID" value="ACUA009463"/>
</dbReference>
<name>A0A182M4S7_9DIPT</name>
<keyword evidence="3" id="KW-1185">Reference proteome</keyword>
<proteinExistence type="predicted"/>